<dbReference type="SMART" id="SM00387">
    <property type="entry name" value="HATPase_c"/>
    <property type="match status" value="1"/>
</dbReference>
<dbReference type="InterPro" id="IPR005467">
    <property type="entry name" value="His_kinase_dom"/>
</dbReference>
<dbReference type="InterPro" id="IPR003661">
    <property type="entry name" value="HisK_dim/P_dom"/>
</dbReference>
<keyword evidence="9" id="KW-0067">ATP-binding</keyword>
<dbReference type="RefSeq" id="WP_218393035.1">
    <property type="nucleotide sequence ID" value="NZ_JAHUZE010000003.1"/>
</dbReference>
<dbReference type="PANTHER" id="PTHR43047">
    <property type="entry name" value="TWO-COMPONENT HISTIDINE PROTEIN KINASE"/>
    <property type="match status" value="1"/>
</dbReference>
<dbReference type="InterPro" id="IPR013767">
    <property type="entry name" value="PAS_fold"/>
</dbReference>
<dbReference type="PROSITE" id="PS50112">
    <property type="entry name" value="PAS"/>
    <property type="match status" value="1"/>
</dbReference>
<evidence type="ECO:0000256" key="8">
    <source>
        <dbReference type="ARBA" id="ARBA00022777"/>
    </source>
</evidence>
<dbReference type="Pfam" id="PF00512">
    <property type="entry name" value="HisKA"/>
    <property type="match status" value="1"/>
</dbReference>
<keyword evidence="4" id="KW-1003">Cell membrane</keyword>
<evidence type="ECO:0000256" key="3">
    <source>
        <dbReference type="ARBA" id="ARBA00012438"/>
    </source>
</evidence>
<dbReference type="InterPro" id="IPR000014">
    <property type="entry name" value="PAS"/>
</dbReference>
<evidence type="ECO:0000256" key="6">
    <source>
        <dbReference type="ARBA" id="ARBA00022679"/>
    </source>
</evidence>
<organism evidence="20 21">
    <name type="scientific">Maritimibacter dapengensis</name>
    <dbReference type="NCBI Taxonomy" id="2836868"/>
    <lineage>
        <taxon>Bacteria</taxon>
        <taxon>Pseudomonadati</taxon>
        <taxon>Pseudomonadota</taxon>
        <taxon>Alphaproteobacteria</taxon>
        <taxon>Rhodobacterales</taxon>
        <taxon>Roseobacteraceae</taxon>
        <taxon>Maritimibacter</taxon>
    </lineage>
</organism>
<evidence type="ECO:0000256" key="12">
    <source>
        <dbReference type="PROSITE-ProRule" id="PRU00110"/>
    </source>
</evidence>
<reference evidence="20 21" key="1">
    <citation type="submission" date="2021-05" db="EMBL/GenBank/DDBJ databases">
        <title>Culturable bacteria isolated from Daya Bay.</title>
        <authorList>
            <person name="Zheng W."/>
            <person name="Yu S."/>
            <person name="Huang Y."/>
        </authorList>
    </citation>
    <scope>NUCLEOTIDE SEQUENCE [LARGE SCALE GENOMIC DNA]</scope>
    <source>
        <strain evidence="20 21">DP4N28-5</strain>
    </source>
</reference>
<evidence type="ECO:0000256" key="1">
    <source>
        <dbReference type="ARBA" id="ARBA00000085"/>
    </source>
</evidence>
<dbReference type="InterPro" id="IPR003594">
    <property type="entry name" value="HATPase_dom"/>
</dbReference>
<dbReference type="SMART" id="SM00388">
    <property type="entry name" value="HisKA"/>
    <property type="match status" value="1"/>
</dbReference>
<protein>
    <recommendedName>
        <fullName evidence="3">histidine kinase</fullName>
        <ecNumber evidence="3">2.7.13.3</ecNumber>
    </recommendedName>
</protein>
<dbReference type="CDD" id="cd00082">
    <property type="entry name" value="HisKA"/>
    <property type="match status" value="1"/>
</dbReference>
<feature type="modified residue" description="4-aspartylphosphate" evidence="13">
    <location>
        <position position="655"/>
    </location>
</feature>
<gene>
    <name evidence="20" type="ORF">KJP28_13005</name>
</gene>
<evidence type="ECO:0000259" key="16">
    <source>
        <dbReference type="PROSITE" id="PS50110"/>
    </source>
</evidence>
<dbReference type="CDD" id="cd17546">
    <property type="entry name" value="REC_hyHK_CKI1_RcsC-like"/>
    <property type="match status" value="1"/>
</dbReference>
<dbReference type="Proteomes" id="UP000756530">
    <property type="component" value="Unassembled WGS sequence"/>
</dbReference>
<name>A0ABS6T4D7_9RHOB</name>
<evidence type="ECO:0000313" key="20">
    <source>
        <dbReference type="EMBL" id="MBV7379845.1"/>
    </source>
</evidence>
<dbReference type="CDD" id="cd16922">
    <property type="entry name" value="HATPase_EvgS-ArcB-TorS-like"/>
    <property type="match status" value="1"/>
</dbReference>
<keyword evidence="9" id="KW-0547">Nucleotide-binding</keyword>
<dbReference type="CDD" id="cd00130">
    <property type="entry name" value="PAS"/>
    <property type="match status" value="1"/>
</dbReference>
<dbReference type="Pfam" id="PF00989">
    <property type="entry name" value="PAS"/>
    <property type="match status" value="1"/>
</dbReference>
<sequence length="847" mass="92532">MENLRQSYVFRNLAIAFAAVLGIAVAVYLGGEVLRKLNLLETAASDNVQWTLSQVEVEFLDLDLATKSYMIGDIDDLDVIRREFDIFYSRIGTLSEGDLYLGLRNETTFADALATIRGFLEAAVPIIDSTDSEMEADLPELSRDIDAIRLPVRELSATGLTYFAEQADMRRGETADTLAFLAAVTLAVLSALALVSIVLFRVNRINVQRAATIEMSSRRMATIVQSSLDAIVAVDRAGRIIEFSAAAEEIFGHRKSDVVGRDMGEIIVPDALRGAHEAGMSRYRETGEKRVAGKGRINVEAIRADGTVFPVEISIQSADSSDGEIFVGFLRDISRRVAAERELVEARDKAVAGEKAKSEFLAVMSHEMRTPLNGLLGTLSLLKDTRLTSKQADYVDNLQVSGDLLLSHINDVLDVTKYEAGALTIKPVPTDLSALVQNVVDSQRDLGSEAGNTIQWRWVGEPLHHVMTEPMRLSQVLINLVGNAVKFTQNGTITIELLAENTDTGADLTILVQDTGIGIAPEDIERMFQDFATADTSYGRARSGTGLGLGIARRLVTALGGKIGAESELGEGSTFWVRLPVTLAAPVGKTRETAATADNHHAERRNVLIIEDNEINRIVLKDMLLAEGHRVTEAVDGLEGVDHAQQQPFDLILTDISMPVLDGIAATQVIREKHGPNHTTPIYAVTAHAMPDEINRFLQAGMSGVLAKPINRAELRKILASRQLEPTQQSTQTVIVNEKSVEGLRRDIGIETVSNLYRKFRTDASTILNDMSEHPPQTDPRPKIGHLSHKLAGSASIFGAEEFVQSLRDIEQDATSNEDTTLILKKVEAAKGVWKSTEAVLDRAFKE</sequence>
<dbReference type="PROSITE" id="PS50109">
    <property type="entry name" value="HIS_KIN"/>
    <property type="match status" value="1"/>
</dbReference>
<evidence type="ECO:0000313" key="21">
    <source>
        <dbReference type="Proteomes" id="UP000756530"/>
    </source>
</evidence>
<evidence type="ECO:0000256" key="13">
    <source>
        <dbReference type="PROSITE-ProRule" id="PRU00169"/>
    </source>
</evidence>
<dbReference type="Pfam" id="PF00072">
    <property type="entry name" value="Response_reg"/>
    <property type="match status" value="1"/>
</dbReference>
<evidence type="ECO:0000256" key="4">
    <source>
        <dbReference type="ARBA" id="ARBA00022475"/>
    </source>
</evidence>
<evidence type="ECO:0000259" key="17">
    <source>
        <dbReference type="PROSITE" id="PS50112"/>
    </source>
</evidence>
<keyword evidence="13" id="KW-0597">Phosphoprotein</keyword>
<keyword evidence="11 14" id="KW-0472">Membrane</keyword>
<evidence type="ECO:0000256" key="7">
    <source>
        <dbReference type="ARBA" id="ARBA00022692"/>
    </source>
</evidence>
<dbReference type="PANTHER" id="PTHR43047:SF64">
    <property type="entry name" value="HISTIDINE KINASE CONTAINING CHEY-HOMOLOGOUS RECEIVER DOMAIN AND PAS DOMAIN-RELATED"/>
    <property type="match status" value="1"/>
</dbReference>
<dbReference type="SMART" id="SM00448">
    <property type="entry name" value="REC"/>
    <property type="match status" value="1"/>
</dbReference>
<dbReference type="SMART" id="SM00091">
    <property type="entry name" value="PAS"/>
    <property type="match status" value="1"/>
</dbReference>
<comment type="subcellular location">
    <subcellularLocation>
        <location evidence="2">Cell inner membrane</location>
        <topology evidence="2">Multi-pass membrane protein</topology>
    </subcellularLocation>
</comment>
<keyword evidence="21" id="KW-1185">Reference proteome</keyword>
<feature type="domain" description="PAC" evidence="18">
    <location>
        <begin position="295"/>
        <end position="345"/>
    </location>
</feature>
<comment type="caution">
    <text evidence="20">The sequence shown here is derived from an EMBL/GenBank/DDBJ whole genome shotgun (WGS) entry which is preliminary data.</text>
</comment>
<evidence type="ECO:0000256" key="5">
    <source>
        <dbReference type="ARBA" id="ARBA00022519"/>
    </source>
</evidence>
<feature type="transmembrane region" description="Helical" evidence="14">
    <location>
        <begin position="12"/>
        <end position="31"/>
    </location>
</feature>
<feature type="transmembrane region" description="Helical" evidence="14">
    <location>
        <begin position="178"/>
        <end position="200"/>
    </location>
</feature>
<evidence type="ECO:0000256" key="14">
    <source>
        <dbReference type="SAM" id="Phobius"/>
    </source>
</evidence>
<keyword evidence="10 14" id="KW-1133">Transmembrane helix</keyword>
<dbReference type="InterPro" id="IPR000700">
    <property type="entry name" value="PAS-assoc_C"/>
</dbReference>
<evidence type="ECO:0000256" key="9">
    <source>
        <dbReference type="ARBA" id="ARBA00022840"/>
    </source>
</evidence>
<dbReference type="PROSITE" id="PS50110">
    <property type="entry name" value="RESPONSE_REGULATORY"/>
    <property type="match status" value="1"/>
</dbReference>
<dbReference type="EMBL" id="JAHUZE010000003">
    <property type="protein sequence ID" value="MBV7379845.1"/>
    <property type="molecule type" value="Genomic_DNA"/>
</dbReference>
<evidence type="ECO:0000259" key="18">
    <source>
        <dbReference type="PROSITE" id="PS50113"/>
    </source>
</evidence>
<feature type="modified residue" description="Phosphohistidine" evidence="12">
    <location>
        <position position="789"/>
    </location>
</feature>
<dbReference type="EC" id="2.7.13.3" evidence="3"/>
<keyword evidence="7 14" id="KW-0812">Transmembrane</keyword>
<evidence type="ECO:0000259" key="15">
    <source>
        <dbReference type="PROSITE" id="PS50109"/>
    </source>
</evidence>
<feature type="domain" description="Histidine kinase" evidence="15">
    <location>
        <begin position="363"/>
        <end position="583"/>
    </location>
</feature>
<feature type="domain" description="Response regulatory" evidence="16">
    <location>
        <begin position="606"/>
        <end position="723"/>
    </location>
</feature>
<evidence type="ECO:0000256" key="2">
    <source>
        <dbReference type="ARBA" id="ARBA00004429"/>
    </source>
</evidence>
<evidence type="ECO:0000256" key="10">
    <source>
        <dbReference type="ARBA" id="ARBA00022989"/>
    </source>
</evidence>
<feature type="domain" description="PAS" evidence="17">
    <location>
        <begin position="216"/>
        <end position="287"/>
    </location>
</feature>
<evidence type="ECO:0000256" key="11">
    <source>
        <dbReference type="ARBA" id="ARBA00023136"/>
    </source>
</evidence>
<dbReference type="PROSITE" id="PS50894">
    <property type="entry name" value="HPT"/>
    <property type="match status" value="1"/>
</dbReference>
<dbReference type="PROSITE" id="PS50113">
    <property type="entry name" value="PAC"/>
    <property type="match status" value="1"/>
</dbReference>
<keyword evidence="8" id="KW-0418">Kinase</keyword>
<proteinExistence type="predicted"/>
<keyword evidence="5" id="KW-0997">Cell inner membrane</keyword>
<dbReference type="InterPro" id="IPR008207">
    <property type="entry name" value="Sig_transdc_His_kin_Hpt_dom"/>
</dbReference>
<feature type="domain" description="HPt" evidence="19">
    <location>
        <begin position="749"/>
        <end position="847"/>
    </location>
</feature>
<evidence type="ECO:0000259" key="19">
    <source>
        <dbReference type="PROSITE" id="PS50894"/>
    </source>
</evidence>
<dbReference type="Pfam" id="PF01627">
    <property type="entry name" value="Hpt"/>
    <property type="match status" value="1"/>
</dbReference>
<accession>A0ABS6T4D7</accession>
<dbReference type="NCBIfam" id="TIGR00229">
    <property type="entry name" value="sensory_box"/>
    <property type="match status" value="1"/>
</dbReference>
<comment type="catalytic activity">
    <reaction evidence="1">
        <text>ATP + protein L-histidine = ADP + protein N-phospho-L-histidine.</text>
        <dbReference type="EC" id="2.7.13.3"/>
    </reaction>
</comment>
<dbReference type="InterPro" id="IPR001789">
    <property type="entry name" value="Sig_transdc_resp-reg_receiver"/>
</dbReference>
<keyword evidence="6" id="KW-0808">Transferase</keyword>
<dbReference type="Pfam" id="PF02518">
    <property type="entry name" value="HATPase_c"/>
    <property type="match status" value="1"/>
</dbReference>